<evidence type="ECO:0000256" key="2">
    <source>
        <dbReference type="ARBA" id="ARBA00001937"/>
    </source>
</evidence>
<dbReference type="AlphaFoldDB" id="A0A1F8FLP0"/>
<dbReference type="InterPro" id="IPR036291">
    <property type="entry name" value="NAD(P)-bd_dom_sf"/>
</dbReference>
<dbReference type="PANTHER" id="PTHR43715:SF1">
    <property type="entry name" value="GDP-MANNOSE 4,6 DEHYDRATASE"/>
    <property type="match status" value="1"/>
</dbReference>
<dbReference type="GO" id="GO:0008446">
    <property type="term" value="F:GDP-mannose 4,6-dehydratase activity"/>
    <property type="evidence" value="ECO:0007669"/>
    <property type="project" value="UniProtKB-EC"/>
</dbReference>
<dbReference type="Gene3D" id="3.90.25.10">
    <property type="entry name" value="UDP-galactose 4-epimerase, domain 1"/>
    <property type="match status" value="1"/>
</dbReference>
<feature type="domain" description="NAD(P)-binding" evidence="7">
    <location>
        <begin position="6"/>
        <end position="318"/>
    </location>
</feature>
<dbReference type="EC" id="4.2.1.47" evidence="4"/>
<comment type="catalytic activity">
    <reaction evidence="1">
        <text>GDP-alpha-D-mannose = GDP-4-dehydro-alpha-D-rhamnose + H2O</text>
        <dbReference type="Rhea" id="RHEA:23820"/>
        <dbReference type="ChEBI" id="CHEBI:15377"/>
        <dbReference type="ChEBI" id="CHEBI:57527"/>
        <dbReference type="ChEBI" id="CHEBI:57964"/>
        <dbReference type="EC" id="4.2.1.47"/>
    </reaction>
</comment>
<comment type="caution">
    <text evidence="8">The sequence shown here is derived from an EMBL/GenBank/DDBJ whole genome shotgun (WGS) entry which is preliminary data.</text>
</comment>
<dbReference type="CDD" id="cd05260">
    <property type="entry name" value="GDP_MD_SDR_e"/>
    <property type="match status" value="1"/>
</dbReference>
<evidence type="ECO:0000256" key="4">
    <source>
        <dbReference type="ARBA" id="ARBA00011989"/>
    </source>
</evidence>
<evidence type="ECO:0000313" key="9">
    <source>
        <dbReference type="Proteomes" id="UP000178197"/>
    </source>
</evidence>
<name>A0A1F8FLP0_9BACT</name>
<protein>
    <recommendedName>
        <fullName evidence="4">GDP-mannose 4,6-dehydratase</fullName>
        <ecNumber evidence="4">4.2.1.47</ecNumber>
    </recommendedName>
</protein>
<evidence type="ECO:0000256" key="6">
    <source>
        <dbReference type="ARBA" id="ARBA00059383"/>
    </source>
</evidence>
<evidence type="ECO:0000256" key="3">
    <source>
        <dbReference type="ARBA" id="ARBA00009263"/>
    </source>
</evidence>
<proteinExistence type="inferred from homology"/>
<dbReference type="SUPFAM" id="SSF51735">
    <property type="entry name" value="NAD(P)-binding Rossmann-fold domains"/>
    <property type="match status" value="1"/>
</dbReference>
<dbReference type="InterPro" id="IPR006368">
    <property type="entry name" value="GDP_Man_deHydtase"/>
</dbReference>
<dbReference type="GO" id="GO:0042351">
    <property type="term" value="P:'de novo' GDP-L-fucose biosynthetic process"/>
    <property type="evidence" value="ECO:0007669"/>
    <property type="project" value="TreeGrafter"/>
</dbReference>
<dbReference type="Gene3D" id="3.40.50.720">
    <property type="entry name" value="NAD(P)-binding Rossmann-like Domain"/>
    <property type="match status" value="1"/>
</dbReference>
<evidence type="ECO:0000256" key="1">
    <source>
        <dbReference type="ARBA" id="ARBA00000188"/>
    </source>
</evidence>
<keyword evidence="5" id="KW-0456">Lyase</keyword>
<gene>
    <name evidence="8" type="ORF">A3C71_00225</name>
</gene>
<evidence type="ECO:0000256" key="5">
    <source>
        <dbReference type="ARBA" id="ARBA00023239"/>
    </source>
</evidence>
<accession>A0A1F8FLP0</accession>
<dbReference type="PANTHER" id="PTHR43715">
    <property type="entry name" value="GDP-MANNOSE 4,6-DEHYDRATASE"/>
    <property type="match status" value="1"/>
</dbReference>
<comment type="function">
    <text evidence="6">Catalyzes the conversion of GDP-D-mannose to GDP-4-dehydro-6-deoxy-D-mannose.</text>
</comment>
<comment type="cofactor">
    <cofactor evidence="2">
        <name>NADP(+)</name>
        <dbReference type="ChEBI" id="CHEBI:58349"/>
    </cofactor>
</comment>
<sequence>MVKKALITGITGQDGRYLAKLLLQKGYEIYGLTRHDRTVDGAIKLIKGCLTDAESIKKALEISRPDEIYNLGAQSNVNLSFQIPEETWDINYFGVRHLVRAAMKLNPRIKICQASSAEMFGTTPPPQKESSPFNPVSPYAETKTAAHRDYVVGYRERYGLFICSGILFNHESPLRNKEFVTRKITHALAKIKLGLQDHLELGNLAVKRDWGFAGDYVEAMWMILQQPEPEDFVIATGISHTVEQFAQLAADYLDMPITWREQGVHQIGINQQKKVIVKVNPSFFRPNEVHHLLGNPIKARKKLGWHSKVNFGQLVEMMVKSDLDLVAREHGIK</sequence>
<dbReference type="Proteomes" id="UP000178197">
    <property type="component" value="Unassembled WGS sequence"/>
</dbReference>
<dbReference type="InterPro" id="IPR016040">
    <property type="entry name" value="NAD(P)-bd_dom"/>
</dbReference>
<evidence type="ECO:0000313" key="8">
    <source>
        <dbReference type="EMBL" id="OGN13458.1"/>
    </source>
</evidence>
<dbReference type="EMBL" id="MGJT01000006">
    <property type="protein sequence ID" value="OGN13458.1"/>
    <property type="molecule type" value="Genomic_DNA"/>
</dbReference>
<evidence type="ECO:0000259" key="7">
    <source>
        <dbReference type="Pfam" id="PF16363"/>
    </source>
</evidence>
<comment type="similarity">
    <text evidence="3">Belongs to the NAD(P)-dependent epimerase/dehydratase family. GDP-mannose 4,6-dehydratase subfamily.</text>
</comment>
<organism evidence="8 9">
    <name type="scientific">Candidatus Yanofskybacteria bacterium RIFCSPHIGHO2_02_FULL_43_15c</name>
    <dbReference type="NCBI Taxonomy" id="1802679"/>
    <lineage>
        <taxon>Bacteria</taxon>
        <taxon>Candidatus Yanofskyibacteriota</taxon>
    </lineage>
</organism>
<dbReference type="Pfam" id="PF16363">
    <property type="entry name" value="GDP_Man_Dehyd"/>
    <property type="match status" value="1"/>
</dbReference>
<reference evidence="8 9" key="1">
    <citation type="journal article" date="2016" name="Nat. Commun.">
        <title>Thousands of microbial genomes shed light on interconnected biogeochemical processes in an aquifer system.</title>
        <authorList>
            <person name="Anantharaman K."/>
            <person name="Brown C.T."/>
            <person name="Hug L.A."/>
            <person name="Sharon I."/>
            <person name="Castelle C.J."/>
            <person name="Probst A.J."/>
            <person name="Thomas B.C."/>
            <person name="Singh A."/>
            <person name="Wilkins M.J."/>
            <person name="Karaoz U."/>
            <person name="Brodie E.L."/>
            <person name="Williams K.H."/>
            <person name="Hubbard S.S."/>
            <person name="Banfield J.F."/>
        </authorList>
    </citation>
    <scope>NUCLEOTIDE SEQUENCE [LARGE SCALE GENOMIC DNA]</scope>
</reference>
<dbReference type="FunFam" id="3.40.50.720:FF:000924">
    <property type="entry name" value="GDP-mannose 4,6 dehydratase"/>
    <property type="match status" value="1"/>
</dbReference>